<dbReference type="EMBL" id="SLWO01000005">
    <property type="protein sequence ID" value="TCO23957.1"/>
    <property type="molecule type" value="Genomic_DNA"/>
</dbReference>
<accession>A0A4R2HA07</accession>
<keyword evidence="5" id="KW-1185">Reference proteome</keyword>
<dbReference type="Proteomes" id="UP000622648">
    <property type="component" value="Unassembled WGS sequence"/>
</dbReference>
<evidence type="ECO:0000313" key="2">
    <source>
        <dbReference type="EMBL" id="GGE63869.1"/>
    </source>
</evidence>
<organism evidence="3 4">
    <name type="scientific">Pedobacter psychrotolerans</name>
    <dbReference type="NCBI Taxonomy" id="1843235"/>
    <lineage>
        <taxon>Bacteria</taxon>
        <taxon>Pseudomonadati</taxon>
        <taxon>Bacteroidota</taxon>
        <taxon>Sphingobacteriia</taxon>
        <taxon>Sphingobacteriales</taxon>
        <taxon>Sphingobacteriaceae</taxon>
        <taxon>Pedobacter</taxon>
    </lineage>
</organism>
<evidence type="ECO:0000313" key="3">
    <source>
        <dbReference type="EMBL" id="TCO23957.1"/>
    </source>
</evidence>
<dbReference type="Pfam" id="PF13524">
    <property type="entry name" value="Glyco_trans_1_2"/>
    <property type="match status" value="1"/>
</dbReference>
<proteinExistence type="predicted"/>
<evidence type="ECO:0000259" key="1">
    <source>
        <dbReference type="Pfam" id="PF13524"/>
    </source>
</evidence>
<feature type="domain" description="Spore protein YkvP/CgeB glycosyl transferase-like" evidence="1">
    <location>
        <begin position="197"/>
        <end position="327"/>
    </location>
</feature>
<sequence>MLNILYFGDHRHFSTAFHRAKALERIGHKILRYHNPEETLPGYFKSAVMSAINFRSGYRLLQRHVQQDLEQIVQSGIKPDVIWVDNGEFFGKKCLQILKKFNCPIILYSIDDPTGKRDGRRFDSFLAAIKLYDLIAVVRKETEEECKLLGAKQVLRVMRSYDEVAHAPYENAAEIPLNFKSDVAFIGTWMRNENRDEFIKVLIDAGISVSIWGDRWPKSQHFELLKPYYRGSNLGGKDYIAAIQGAKICLGLLSKGNRDLHTTRSMEVPYAGGLLCAERTSEHTALYNDGTEAVFWNDAHECAAICKKLLAGDQLGHIKKAGMKKVRDLKLGNEDICKLILEKGLSNAI</sequence>
<reference evidence="2" key="4">
    <citation type="submission" date="2024-05" db="EMBL/GenBank/DDBJ databases">
        <authorList>
            <person name="Sun Q."/>
            <person name="Zhou Y."/>
        </authorList>
    </citation>
    <scope>NUCLEOTIDE SEQUENCE</scope>
    <source>
        <strain evidence="2">CGMCC 1.15644</strain>
    </source>
</reference>
<comment type="caution">
    <text evidence="3">The sequence shown here is derived from an EMBL/GenBank/DDBJ whole genome shotgun (WGS) entry which is preliminary data.</text>
</comment>
<dbReference type="RefSeq" id="WP_132534073.1">
    <property type="nucleotide sequence ID" value="NZ_BMJO01000005.1"/>
</dbReference>
<dbReference type="AlphaFoldDB" id="A0A4R2HA07"/>
<protein>
    <recommendedName>
        <fullName evidence="1">Spore protein YkvP/CgeB glycosyl transferase-like domain-containing protein</fullName>
    </recommendedName>
</protein>
<dbReference type="InterPro" id="IPR055259">
    <property type="entry name" value="YkvP/CgeB_Glyco_trans-like"/>
</dbReference>
<evidence type="ECO:0000313" key="5">
    <source>
        <dbReference type="Proteomes" id="UP000622648"/>
    </source>
</evidence>
<reference evidence="2" key="1">
    <citation type="journal article" date="2014" name="Int. J. Syst. Evol. Microbiol.">
        <title>Complete genome of a new Firmicutes species belonging to the dominant human colonic microbiota ('Ruminococcus bicirculans') reveals two chromosomes and a selective capacity to utilize plant glucans.</title>
        <authorList>
            <consortium name="NISC Comparative Sequencing Program"/>
            <person name="Wegmann U."/>
            <person name="Louis P."/>
            <person name="Goesmann A."/>
            <person name="Henrissat B."/>
            <person name="Duncan S.H."/>
            <person name="Flint H.J."/>
        </authorList>
    </citation>
    <scope>NUCLEOTIDE SEQUENCE</scope>
    <source>
        <strain evidence="2">CGMCC 1.15644</strain>
    </source>
</reference>
<evidence type="ECO:0000313" key="4">
    <source>
        <dbReference type="Proteomes" id="UP000295684"/>
    </source>
</evidence>
<dbReference type="EMBL" id="BMJO01000005">
    <property type="protein sequence ID" value="GGE63869.1"/>
    <property type="molecule type" value="Genomic_DNA"/>
</dbReference>
<reference evidence="5" key="2">
    <citation type="journal article" date="2019" name="Int. J. Syst. Evol. Microbiol.">
        <title>The Global Catalogue of Microorganisms (GCM) 10K type strain sequencing project: providing services to taxonomists for standard genome sequencing and annotation.</title>
        <authorList>
            <consortium name="The Broad Institute Genomics Platform"/>
            <consortium name="The Broad Institute Genome Sequencing Center for Infectious Disease"/>
            <person name="Wu L."/>
            <person name="Ma J."/>
        </authorList>
    </citation>
    <scope>NUCLEOTIDE SEQUENCE [LARGE SCALE GENOMIC DNA]</scope>
    <source>
        <strain evidence="5">CGMCC 1.15644</strain>
    </source>
</reference>
<dbReference type="OrthoDB" id="110463at2"/>
<reference evidence="3 4" key="3">
    <citation type="submission" date="2019-03" db="EMBL/GenBank/DDBJ databases">
        <title>Genomic Encyclopedia of Type Strains, Phase IV (KMG-IV): sequencing the most valuable type-strain genomes for metagenomic binning, comparative biology and taxonomic classification.</title>
        <authorList>
            <person name="Goeker M."/>
        </authorList>
    </citation>
    <scope>NUCLEOTIDE SEQUENCE [LARGE SCALE GENOMIC DNA]</scope>
    <source>
        <strain evidence="3 4">DSM 103236</strain>
    </source>
</reference>
<dbReference type="Proteomes" id="UP000295684">
    <property type="component" value="Unassembled WGS sequence"/>
</dbReference>
<name>A0A4R2HA07_9SPHI</name>
<gene>
    <name evidence="3" type="ORF">EV200_105432</name>
    <name evidence="2" type="ORF">GCM10011413_32900</name>
</gene>